<dbReference type="InterPro" id="IPR036188">
    <property type="entry name" value="FAD/NAD-bd_sf"/>
</dbReference>
<dbReference type="Proteomes" id="UP000309117">
    <property type="component" value="Unassembled WGS sequence"/>
</dbReference>
<evidence type="ECO:0000313" key="2">
    <source>
        <dbReference type="EMBL" id="TGY17635.1"/>
    </source>
</evidence>
<organism evidence="2 3">
    <name type="scientific">Lactobacillus intestinalis</name>
    <dbReference type="NCBI Taxonomy" id="151781"/>
    <lineage>
        <taxon>Bacteria</taxon>
        <taxon>Bacillati</taxon>
        <taxon>Bacillota</taxon>
        <taxon>Bacilli</taxon>
        <taxon>Lactobacillales</taxon>
        <taxon>Lactobacillaceae</taxon>
        <taxon>Lactobacillus</taxon>
    </lineage>
</organism>
<name>A0A4S2BTJ5_9LACO</name>
<dbReference type="Gene3D" id="3.90.1010.20">
    <property type="match status" value="1"/>
</dbReference>
<dbReference type="InterPro" id="IPR007329">
    <property type="entry name" value="FMN-bd"/>
</dbReference>
<reference evidence="2 3" key="1">
    <citation type="submission" date="2019-04" db="EMBL/GenBank/DDBJ databases">
        <title>Microbes associate with the intestines of laboratory mice.</title>
        <authorList>
            <person name="Navarre W."/>
            <person name="Wong E."/>
            <person name="Huang K."/>
            <person name="Tropini C."/>
            <person name="Ng K."/>
            <person name="Yu B."/>
        </authorList>
    </citation>
    <scope>NUCLEOTIDE SEQUENCE [LARGE SCALE GENOMIC DNA]</scope>
    <source>
        <strain evidence="2 3">NM61_E11</strain>
    </source>
</reference>
<dbReference type="Pfam" id="PF04205">
    <property type="entry name" value="FMN_bind"/>
    <property type="match status" value="1"/>
</dbReference>
<comment type="caution">
    <text evidence="2">The sequence shown here is derived from an EMBL/GenBank/DDBJ whole genome shotgun (WGS) entry which is preliminary data.</text>
</comment>
<evidence type="ECO:0000259" key="1">
    <source>
        <dbReference type="SMART" id="SM00900"/>
    </source>
</evidence>
<dbReference type="RefSeq" id="WP_004042547.1">
    <property type="nucleotide sequence ID" value="NZ_AQFR02000003.1"/>
</dbReference>
<proteinExistence type="predicted"/>
<gene>
    <name evidence="2" type="ORF">E5351_00570</name>
</gene>
<dbReference type="AlphaFoldDB" id="A0A4S2BTJ5"/>
<dbReference type="Gene3D" id="3.50.50.60">
    <property type="entry name" value="FAD/NAD(P)-binding domain"/>
    <property type="match status" value="1"/>
</dbReference>
<dbReference type="GO" id="GO:0010181">
    <property type="term" value="F:FMN binding"/>
    <property type="evidence" value="ECO:0007669"/>
    <property type="project" value="InterPro"/>
</dbReference>
<dbReference type="GO" id="GO:0016020">
    <property type="term" value="C:membrane"/>
    <property type="evidence" value="ECO:0007669"/>
    <property type="project" value="InterPro"/>
</dbReference>
<dbReference type="EMBL" id="SRYV01000001">
    <property type="protein sequence ID" value="TGY17635.1"/>
    <property type="molecule type" value="Genomic_DNA"/>
</dbReference>
<dbReference type="SMART" id="SM00900">
    <property type="entry name" value="FMN_bind"/>
    <property type="match status" value="1"/>
</dbReference>
<protein>
    <submittedName>
        <fullName evidence="2">FMN-binding protein</fullName>
    </submittedName>
</protein>
<accession>A0A4S2BTJ5</accession>
<feature type="domain" description="FMN-binding" evidence="1">
    <location>
        <begin position="108"/>
        <end position="182"/>
    </location>
</feature>
<sequence>MSNDVLNTQGGPERDQYARVLNSNGEPIPHLYSAGELGGICANQYQGGNNLAECLIWGKIAGDRVSLNHDDIAEDVSNTLNGINDLIKGEEKNITLTEDQYLGESNSGIGGKLVVRVTYKDNKIKKVDIVENHESEDFGKRALKIIPHEIEKENSTNVDAVSGASATSCAIKEAVKDAINKAK</sequence>
<evidence type="ECO:0000313" key="3">
    <source>
        <dbReference type="Proteomes" id="UP000309117"/>
    </source>
</evidence>